<reference evidence="2" key="1">
    <citation type="journal article" date="2019" name="Int. J. Syst. Evol. Microbiol.">
        <title>The Global Catalogue of Microorganisms (GCM) 10K type strain sequencing project: providing services to taxonomists for standard genome sequencing and annotation.</title>
        <authorList>
            <consortium name="The Broad Institute Genomics Platform"/>
            <consortium name="The Broad Institute Genome Sequencing Center for Infectious Disease"/>
            <person name="Wu L."/>
            <person name="Ma J."/>
        </authorList>
    </citation>
    <scope>NUCLEOTIDE SEQUENCE [LARGE SCALE GENOMIC DNA]</scope>
    <source>
        <strain evidence="2">CGMCC 1.12778</strain>
    </source>
</reference>
<name>A0ABQ2AN87_9MICC</name>
<keyword evidence="2" id="KW-1185">Reference proteome</keyword>
<comment type="caution">
    <text evidence="1">The sequence shown here is derived from an EMBL/GenBank/DDBJ whole genome shotgun (WGS) entry which is preliminary data.</text>
</comment>
<accession>A0ABQ2AN87</accession>
<protein>
    <submittedName>
        <fullName evidence="1">Uncharacterized protein</fullName>
    </submittedName>
</protein>
<evidence type="ECO:0000313" key="1">
    <source>
        <dbReference type="EMBL" id="GGH92286.1"/>
    </source>
</evidence>
<evidence type="ECO:0000313" key="2">
    <source>
        <dbReference type="Proteomes" id="UP000643279"/>
    </source>
</evidence>
<organism evidence="1 2">
    <name type="scientific">Arthrobacter liuii</name>
    <dbReference type="NCBI Taxonomy" id="1476996"/>
    <lineage>
        <taxon>Bacteria</taxon>
        <taxon>Bacillati</taxon>
        <taxon>Actinomycetota</taxon>
        <taxon>Actinomycetes</taxon>
        <taxon>Micrococcales</taxon>
        <taxon>Micrococcaceae</taxon>
        <taxon>Arthrobacter</taxon>
    </lineage>
</organism>
<sequence length="77" mass="8197">MNLGPFKTIQAASAALSRRTRRQFHSVTVGVMLCGQNHRSILGHRSPAFPTDATTARVLSLDDVLTGIALAAARVVP</sequence>
<proteinExistence type="predicted"/>
<dbReference type="Proteomes" id="UP000643279">
    <property type="component" value="Unassembled WGS sequence"/>
</dbReference>
<gene>
    <name evidence="1" type="ORF">GCM10007170_10480</name>
</gene>
<dbReference type="EMBL" id="BMFW01000003">
    <property type="protein sequence ID" value="GGH92286.1"/>
    <property type="molecule type" value="Genomic_DNA"/>
</dbReference>